<dbReference type="AlphaFoldDB" id="A0A3G1KS21"/>
<dbReference type="RefSeq" id="WP_148134172.1">
    <property type="nucleotide sequence ID" value="NZ_CP017634.1"/>
</dbReference>
<organism evidence="2 3">
    <name type="scientific">Formimonas warabiya</name>
    <dbReference type="NCBI Taxonomy" id="1761012"/>
    <lineage>
        <taxon>Bacteria</taxon>
        <taxon>Bacillati</taxon>
        <taxon>Bacillota</taxon>
        <taxon>Clostridia</taxon>
        <taxon>Eubacteriales</taxon>
        <taxon>Peptococcaceae</taxon>
        <taxon>Candidatus Formimonas</taxon>
    </lineage>
</organism>
<keyword evidence="1" id="KW-1133">Transmembrane helix</keyword>
<reference evidence="2 3" key="1">
    <citation type="submission" date="2016-10" db="EMBL/GenBank/DDBJ databases">
        <title>Complete Genome Sequence of Peptococcaceae strain DCMF.</title>
        <authorList>
            <person name="Edwards R.J."/>
            <person name="Holland S.I."/>
            <person name="Deshpande N.P."/>
            <person name="Wong Y.K."/>
            <person name="Ertan H."/>
            <person name="Manefield M."/>
            <person name="Russell T.L."/>
            <person name="Lee M.J."/>
        </authorList>
    </citation>
    <scope>NUCLEOTIDE SEQUENCE [LARGE SCALE GENOMIC DNA]</scope>
    <source>
        <strain evidence="2 3">DCMF</strain>
    </source>
</reference>
<dbReference type="Pfam" id="PF06197">
    <property type="entry name" value="DUF998"/>
    <property type="match status" value="1"/>
</dbReference>
<evidence type="ECO:0008006" key="4">
    <source>
        <dbReference type="Google" id="ProtNLM"/>
    </source>
</evidence>
<feature type="transmembrane region" description="Helical" evidence="1">
    <location>
        <begin position="157"/>
        <end position="179"/>
    </location>
</feature>
<proteinExistence type="predicted"/>
<feature type="transmembrane region" description="Helical" evidence="1">
    <location>
        <begin position="191"/>
        <end position="212"/>
    </location>
</feature>
<name>A0A3G1KS21_FORW1</name>
<evidence type="ECO:0000313" key="3">
    <source>
        <dbReference type="Proteomes" id="UP000323521"/>
    </source>
</evidence>
<dbReference type="OrthoDB" id="2608234at2"/>
<sequence>MFHVQTRKLLISGIMAGPVFTLSWLIAGATRAGYNPLRHPISSLSIGHLGWTQITTFLVVGILLFGFAIALMRITKSQGVSVWGPRIIALCAIGLIGAGFFTTDPLSGYPSGLHTLRENRSLSGVLHDLFSAFLFIGYPFAAYKFARIFIKKKETGWAIYTIVSGLAFICFFIITSIGFAQVAGFVEYGGLFQRITITILWCWMTLVAIHFLRVYDNIVPRE</sequence>
<dbReference type="EMBL" id="CP017634">
    <property type="protein sequence ID" value="ATW24935.1"/>
    <property type="molecule type" value="Genomic_DNA"/>
</dbReference>
<evidence type="ECO:0000313" key="2">
    <source>
        <dbReference type="EMBL" id="ATW24935.1"/>
    </source>
</evidence>
<feature type="transmembrane region" description="Helical" evidence="1">
    <location>
        <begin position="83"/>
        <end position="102"/>
    </location>
</feature>
<feature type="transmembrane region" description="Helical" evidence="1">
    <location>
        <begin position="50"/>
        <end position="71"/>
    </location>
</feature>
<keyword evidence="1" id="KW-0812">Transmembrane</keyword>
<feature type="transmembrane region" description="Helical" evidence="1">
    <location>
        <begin position="122"/>
        <end position="145"/>
    </location>
</feature>
<keyword evidence="1" id="KW-0472">Membrane</keyword>
<gene>
    <name evidence="2" type="ORF">DCMF_09265</name>
</gene>
<dbReference type="KEGG" id="fwa:DCMF_09265"/>
<feature type="transmembrane region" description="Helical" evidence="1">
    <location>
        <begin position="9"/>
        <end position="30"/>
    </location>
</feature>
<evidence type="ECO:0000256" key="1">
    <source>
        <dbReference type="SAM" id="Phobius"/>
    </source>
</evidence>
<dbReference type="InterPro" id="IPR009339">
    <property type="entry name" value="DUF998"/>
</dbReference>
<accession>A0A3G1KS21</accession>
<dbReference type="Proteomes" id="UP000323521">
    <property type="component" value="Chromosome"/>
</dbReference>
<protein>
    <recommendedName>
        <fullName evidence="4">DUF998 domain-containing protein</fullName>
    </recommendedName>
</protein>
<keyword evidence="3" id="KW-1185">Reference proteome</keyword>